<keyword evidence="1" id="KW-0418">Kinase</keyword>
<proteinExistence type="predicted"/>
<evidence type="ECO:0000259" key="3">
    <source>
        <dbReference type="Pfam" id="PF13581"/>
    </source>
</evidence>
<reference evidence="4 5" key="1">
    <citation type="submission" date="2022-04" db="EMBL/GenBank/DDBJ databases">
        <title>Streptomyces sp. nov. LCR6-01 isolated from Lichen of Dirinaria sp.</title>
        <authorList>
            <person name="Kanchanasin P."/>
            <person name="Tanasupawat S."/>
            <person name="Phongsopitanun W."/>
        </authorList>
    </citation>
    <scope>NUCLEOTIDE SEQUENCE [LARGE SCALE GENOMIC DNA]</scope>
    <source>
        <strain evidence="4 5">LCR6-01</strain>
    </source>
</reference>
<name>A0ABT0I8A9_9ACTN</name>
<feature type="compositionally biased region" description="Basic and acidic residues" evidence="2">
    <location>
        <begin position="159"/>
        <end position="168"/>
    </location>
</feature>
<accession>A0ABT0I8A9</accession>
<dbReference type="PANTHER" id="PTHR35526">
    <property type="entry name" value="ANTI-SIGMA-F FACTOR RSBW-RELATED"/>
    <property type="match status" value="1"/>
</dbReference>
<dbReference type="CDD" id="cd16936">
    <property type="entry name" value="HATPase_RsbW-like"/>
    <property type="match status" value="1"/>
</dbReference>
<sequence length="181" mass="18451">MCRQGSVAGRNGRGRGKGSAAPPASGPPGPCPAPPPPPRTSSRPRVAVPDPLPAAVAAILTELLANAVRHGIPPLRATLTVRTPAGGRPVLRVEVADRGPGPDPARVRARWRHPSYDVATGGRGLVVVDALAADWGVVPGPAGHTVWAELPLPDTGPEPADHASRPADPDQSGDAPAPNHR</sequence>
<dbReference type="SUPFAM" id="SSF55874">
    <property type="entry name" value="ATPase domain of HSP90 chaperone/DNA topoisomerase II/histidine kinase"/>
    <property type="match status" value="1"/>
</dbReference>
<dbReference type="Gene3D" id="3.30.565.10">
    <property type="entry name" value="Histidine kinase-like ATPase, C-terminal domain"/>
    <property type="match status" value="1"/>
</dbReference>
<gene>
    <name evidence="4" type="ORF">M1O15_09180</name>
</gene>
<dbReference type="RefSeq" id="WP_248632798.1">
    <property type="nucleotide sequence ID" value="NZ_JALPTH010000007.1"/>
</dbReference>
<evidence type="ECO:0000313" key="5">
    <source>
        <dbReference type="Proteomes" id="UP001522868"/>
    </source>
</evidence>
<keyword evidence="4" id="KW-0067">ATP-binding</keyword>
<evidence type="ECO:0000256" key="1">
    <source>
        <dbReference type="ARBA" id="ARBA00022527"/>
    </source>
</evidence>
<organism evidence="4 5">
    <name type="scientific">Streptomyces lichenis</name>
    <dbReference type="NCBI Taxonomy" id="2306967"/>
    <lineage>
        <taxon>Bacteria</taxon>
        <taxon>Bacillati</taxon>
        <taxon>Actinomycetota</taxon>
        <taxon>Actinomycetes</taxon>
        <taxon>Kitasatosporales</taxon>
        <taxon>Streptomycetaceae</taxon>
        <taxon>Streptomyces</taxon>
    </lineage>
</organism>
<keyword evidence="1" id="KW-0723">Serine/threonine-protein kinase</keyword>
<feature type="compositionally biased region" description="Low complexity" evidence="2">
    <location>
        <begin position="40"/>
        <end position="49"/>
    </location>
</feature>
<comment type="caution">
    <text evidence="4">The sequence shown here is derived from an EMBL/GenBank/DDBJ whole genome shotgun (WGS) entry which is preliminary data.</text>
</comment>
<feature type="domain" description="Histidine kinase/HSP90-like ATPase" evidence="3">
    <location>
        <begin position="48"/>
        <end position="148"/>
    </location>
</feature>
<protein>
    <submittedName>
        <fullName evidence="4">ATP-binding protein</fullName>
    </submittedName>
</protein>
<evidence type="ECO:0000256" key="2">
    <source>
        <dbReference type="SAM" id="MobiDB-lite"/>
    </source>
</evidence>
<keyword evidence="4" id="KW-0547">Nucleotide-binding</keyword>
<dbReference type="InterPro" id="IPR003594">
    <property type="entry name" value="HATPase_dom"/>
</dbReference>
<evidence type="ECO:0000313" key="4">
    <source>
        <dbReference type="EMBL" id="MCK8677561.1"/>
    </source>
</evidence>
<feature type="compositionally biased region" description="Pro residues" evidence="2">
    <location>
        <begin position="24"/>
        <end position="39"/>
    </location>
</feature>
<keyword evidence="5" id="KW-1185">Reference proteome</keyword>
<dbReference type="PANTHER" id="PTHR35526:SF3">
    <property type="entry name" value="ANTI-SIGMA-F FACTOR RSBW"/>
    <property type="match status" value="1"/>
</dbReference>
<dbReference type="EMBL" id="JALPTH010000007">
    <property type="protein sequence ID" value="MCK8677561.1"/>
    <property type="molecule type" value="Genomic_DNA"/>
</dbReference>
<feature type="region of interest" description="Disordered" evidence="2">
    <location>
        <begin position="1"/>
        <end position="49"/>
    </location>
</feature>
<dbReference type="Pfam" id="PF13581">
    <property type="entry name" value="HATPase_c_2"/>
    <property type="match status" value="1"/>
</dbReference>
<dbReference type="GO" id="GO:0005524">
    <property type="term" value="F:ATP binding"/>
    <property type="evidence" value="ECO:0007669"/>
    <property type="project" value="UniProtKB-KW"/>
</dbReference>
<dbReference type="Proteomes" id="UP001522868">
    <property type="component" value="Unassembled WGS sequence"/>
</dbReference>
<dbReference type="InterPro" id="IPR036890">
    <property type="entry name" value="HATPase_C_sf"/>
</dbReference>
<keyword evidence="1" id="KW-0808">Transferase</keyword>
<dbReference type="InterPro" id="IPR050267">
    <property type="entry name" value="Anti-sigma-factor_SerPK"/>
</dbReference>
<feature type="region of interest" description="Disordered" evidence="2">
    <location>
        <begin position="148"/>
        <end position="181"/>
    </location>
</feature>